<sequence length="97" mass="10969">MGFRWLIMAEFPACNPQQIHRIQGLMYVKIHGSGGDQNSKEGTELCSVAKTKIDGGHTYRYGRHVWIVTNSHCDASMMISFYTKENLMYVVIKIGNG</sequence>
<dbReference type="AlphaFoldDB" id="A0A4Y2R5P2"/>
<keyword evidence="2" id="KW-1185">Reference proteome</keyword>
<accession>A0A4Y2R5P2</accession>
<proteinExistence type="predicted"/>
<evidence type="ECO:0000313" key="2">
    <source>
        <dbReference type="Proteomes" id="UP000499080"/>
    </source>
</evidence>
<comment type="caution">
    <text evidence="1">The sequence shown here is derived from an EMBL/GenBank/DDBJ whole genome shotgun (WGS) entry which is preliminary data.</text>
</comment>
<evidence type="ECO:0000313" key="1">
    <source>
        <dbReference type="EMBL" id="GBN70983.1"/>
    </source>
</evidence>
<organism evidence="1 2">
    <name type="scientific">Araneus ventricosus</name>
    <name type="common">Orbweaver spider</name>
    <name type="synonym">Epeira ventricosa</name>
    <dbReference type="NCBI Taxonomy" id="182803"/>
    <lineage>
        <taxon>Eukaryota</taxon>
        <taxon>Metazoa</taxon>
        <taxon>Ecdysozoa</taxon>
        <taxon>Arthropoda</taxon>
        <taxon>Chelicerata</taxon>
        <taxon>Arachnida</taxon>
        <taxon>Araneae</taxon>
        <taxon>Araneomorphae</taxon>
        <taxon>Entelegynae</taxon>
        <taxon>Araneoidea</taxon>
        <taxon>Araneidae</taxon>
        <taxon>Araneus</taxon>
    </lineage>
</organism>
<protein>
    <submittedName>
        <fullName evidence="1">Uncharacterized protein</fullName>
    </submittedName>
</protein>
<dbReference type="EMBL" id="BGPR01015886">
    <property type="protein sequence ID" value="GBN70983.1"/>
    <property type="molecule type" value="Genomic_DNA"/>
</dbReference>
<name>A0A4Y2R5P2_ARAVE</name>
<reference evidence="1 2" key="1">
    <citation type="journal article" date="2019" name="Sci. Rep.">
        <title>Orb-weaving spider Araneus ventricosus genome elucidates the spidroin gene catalogue.</title>
        <authorList>
            <person name="Kono N."/>
            <person name="Nakamura H."/>
            <person name="Ohtoshi R."/>
            <person name="Moran D.A.P."/>
            <person name="Shinohara A."/>
            <person name="Yoshida Y."/>
            <person name="Fujiwara M."/>
            <person name="Mori M."/>
            <person name="Tomita M."/>
            <person name="Arakawa K."/>
        </authorList>
    </citation>
    <scope>NUCLEOTIDE SEQUENCE [LARGE SCALE GENOMIC DNA]</scope>
</reference>
<gene>
    <name evidence="1" type="ORF">AVEN_55398_1</name>
</gene>
<dbReference type="Proteomes" id="UP000499080">
    <property type="component" value="Unassembled WGS sequence"/>
</dbReference>